<dbReference type="EMBL" id="CP029619">
    <property type="protein sequence ID" value="AWN82045.1"/>
    <property type="molecule type" value="Genomic_DNA"/>
</dbReference>
<protein>
    <submittedName>
        <fullName evidence="2">Uncharacterized protein</fullName>
    </submittedName>
</protein>
<organism evidence="2 3">
    <name type="scientific">Candidatus Cardinium hertigii</name>
    <dbReference type="NCBI Taxonomy" id="247481"/>
    <lineage>
        <taxon>Bacteria</taxon>
        <taxon>Pseudomonadati</taxon>
        <taxon>Bacteroidota</taxon>
        <taxon>Cytophagia</taxon>
        <taxon>Cytophagales</taxon>
        <taxon>Amoebophilaceae</taxon>
        <taxon>Candidatus Cardinium</taxon>
    </lineage>
</organism>
<evidence type="ECO:0000313" key="2">
    <source>
        <dbReference type="EMBL" id="AWN82045.1"/>
    </source>
</evidence>
<reference evidence="2 3" key="1">
    <citation type="submission" date="2018-05" db="EMBL/GenBank/DDBJ databases">
        <title>Candidatus Cardinium hertigii Genome Assembly.</title>
        <authorList>
            <person name="Showmaker K.C."/>
            <person name="Walden K.O."/>
            <person name="Fields C.J."/>
            <person name="Lambert K.N."/>
            <person name="Hudson M.E."/>
        </authorList>
    </citation>
    <scope>NUCLEOTIDE SEQUENCE [LARGE SCALE GENOMIC DNA]</scope>
    <source>
        <strain evidence="3">cHgTN10</strain>
    </source>
</reference>
<dbReference type="Proteomes" id="UP000245872">
    <property type="component" value="Chromosome"/>
</dbReference>
<dbReference type="AlphaFoldDB" id="A0A2Z3LHQ9"/>
<evidence type="ECO:0000256" key="1">
    <source>
        <dbReference type="SAM" id="MobiDB-lite"/>
    </source>
</evidence>
<accession>A0A2Z3LHQ9</accession>
<proteinExistence type="predicted"/>
<dbReference type="KEGG" id="cher:DK880_00735"/>
<evidence type="ECO:0000313" key="3">
    <source>
        <dbReference type="Proteomes" id="UP000245872"/>
    </source>
</evidence>
<sequence length="88" mass="10376">MHSMQHSNEKDFLNPKLQSGADLLTNFLCSKWSIKGFNQKHSRTIPRSRDGKNHLGHNKYNRKQSDNSRNGSYNKRLTIDHGKYPWMF</sequence>
<gene>
    <name evidence="2" type="ORF">DK880_00735</name>
</gene>
<keyword evidence="3" id="KW-1185">Reference proteome</keyword>
<feature type="region of interest" description="Disordered" evidence="1">
    <location>
        <begin position="40"/>
        <end position="75"/>
    </location>
</feature>
<name>A0A2Z3LHQ9_9BACT</name>